<feature type="region of interest" description="Disordered" evidence="1">
    <location>
        <begin position="142"/>
        <end position="203"/>
    </location>
</feature>
<gene>
    <name evidence="2" type="ORF">DBV15_03897</name>
</gene>
<comment type="caution">
    <text evidence="2">The sequence shown here is derived from an EMBL/GenBank/DDBJ whole genome shotgun (WGS) entry which is preliminary data.</text>
</comment>
<sequence length="203" mass="22978">CRIFPQSQFPVFTIYAQKSCLAVKPCERAWCIDRVQGHRLQGHARRTMTASSRQHCLELCLGERDFLCRCEEHRGIQAVFFIDQVCGRRRHGRVGARLPISIELGVARLCGITPTRQGFAVREASVPGECARAHLESLVPPKRKVSASWSPRQRPPELYLRLRPRDRVERSSGQAETVSKVAKAPRVSRPPVFEETVEKRAPG</sequence>
<organism evidence="2 3">
    <name type="scientific">Temnothorax longispinosus</name>
    <dbReference type="NCBI Taxonomy" id="300112"/>
    <lineage>
        <taxon>Eukaryota</taxon>
        <taxon>Metazoa</taxon>
        <taxon>Ecdysozoa</taxon>
        <taxon>Arthropoda</taxon>
        <taxon>Hexapoda</taxon>
        <taxon>Insecta</taxon>
        <taxon>Pterygota</taxon>
        <taxon>Neoptera</taxon>
        <taxon>Endopterygota</taxon>
        <taxon>Hymenoptera</taxon>
        <taxon>Apocrita</taxon>
        <taxon>Aculeata</taxon>
        <taxon>Formicoidea</taxon>
        <taxon>Formicidae</taxon>
        <taxon>Myrmicinae</taxon>
        <taxon>Temnothorax</taxon>
    </lineage>
</organism>
<protein>
    <submittedName>
        <fullName evidence="2">Uncharacterized protein</fullName>
    </submittedName>
</protein>
<evidence type="ECO:0000256" key="1">
    <source>
        <dbReference type="SAM" id="MobiDB-lite"/>
    </source>
</evidence>
<evidence type="ECO:0000313" key="3">
    <source>
        <dbReference type="Proteomes" id="UP000310200"/>
    </source>
</evidence>
<evidence type="ECO:0000313" key="2">
    <source>
        <dbReference type="EMBL" id="TGZ51709.1"/>
    </source>
</evidence>
<dbReference type="EMBL" id="QBLH01001476">
    <property type="protein sequence ID" value="TGZ51709.1"/>
    <property type="molecule type" value="Genomic_DNA"/>
</dbReference>
<reference evidence="2 3" key="1">
    <citation type="journal article" date="2019" name="Philos. Trans. R. Soc. Lond., B, Biol. Sci.">
        <title>Ant behaviour and brain gene expression of defending hosts depend on the ecological success of the intruding social parasite.</title>
        <authorList>
            <person name="Kaur R."/>
            <person name="Stoldt M."/>
            <person name="Jongepier E."/>
            <person name="Feldmeyer B."/>
            <person name="Menzel F."/>
            <person name="Bornberg-Bauer E."/>
            <person name="Foitzik S."/>
        </authorList>
    </citation>
    <scope>NUCLEOTIDE SEQUENCE [LARGE SCALE GENOMIC DNA]</scope>
    <source>
        <tissue evidence="2">Whole body</tissue>
    </source>
</reference>
<dbReference type="STRING" id="300112.A0A4S2KU90"/>
<proteinExistence type="predicted"/>
<dbReference type="Gene3D" id="3.50.4.10">
    <property type="entry name" value="Hepatocyte Growth Factor"/>
    <property type="match status" value="1"/>
</dbReference>
<accession>A0A4S2KU90</accession>
<feature type="non-terminal residue" evidence="2">
    <location>
        <position position="203"/>
    </location>
</feature>
<dbReference type="Proteomes" id="UP000310200">
    <property type="component" value="Unassembled WGS sequence"/>
</dbReference>
<dbReference type="AlphaFoldDB" id="A0A4S2KU90"/>
<name>A0A4S2KU90_9HYME</name>
<feature type="non-terminal residue" evidence="2">
    <location>
        <position position="1"/>
    </location>
</feature>
<keyword evidence="3" id="KW-1185">Reference proteome</keyword>